<dbReference type="SUPFAM" id="SSF55174">
    <property type="entry name" value="Alpha-L RNA-binding motif"/>
    <property type="match status" value="1"/>
</dbReference>
<sequence length="407" mass="45261">MNKKNLPWQNVAHSFEEQLALLKKGTVQIIPEDAIVEKLKSGRQLIVKLGCDPSRPDLHLGHGVVLKKLRQFQDLGHKVVLIVGDFTAMIGDPTGRSKTRPALSIEETRDNGRSYVEQATLILDPDPKKLSVRFNSEWLDKLSFGDVIRLAAKQTVARMLERDDFQGRYRGGEAIGIHEFLYPLAQAYDSVAINADVELGGTDQTFNLLVGRDIQQDYGLQPQAVMTMPLLIGLDGKEKMSKSLGNYVGLTDTPELMFEKLMKVPDELLENYIVLLTDLNPKEIATVDPVEAHRRLARFIVSEFHGETQVTRAEQRYNAVARGGIPEQMQEVKIPQSSIENGGMIQAYRLVTLAGLTTSNGEARRLILNKGLKINGESILDPMLPICLTEPVVIQKGKGTFVRVSKA</sequence>
<dbReference type="Gene3D" id="3.10.290.10">
    <property type="entry name" value="RNA-binding S4 domain"/>
    <property type="match status" value="1"/>
</dbReference>
<dbReference type="InterPro" id="IPR024088">
    <property type="entry name" value="Tyr-tRNA-ligase_bac-type"/>
</dbReference>
<comment type="similarity">
    <text evidence="10">Belongs to the class-I aminoacyl-tRNA synthetase family. TyrS type 2 subfamily.</text>
</comment>
<keyword evidence="4 10" id="KW-0547">Nucleotide-binding</keyword>
<dbReference type="InterPro" id="IPR014729">
    <property type="entry name" value="Rossmann-like_a/b/a_fold"/>
</dbReference>
<proteinExistence type="inferred from homology"/>
<dbReference type="PROSITE" id="PS50889">
    <property type="entry name" value="S4"/>
    <property type="match status" value="1"/>
</dbReference>
<accession>A0A7X9FRI7</accession>
<dbReference type="EMBL" id="JAAZON010000324">
    <property type="protein sequence ID" value="NMC62974.1"/>
    <property type="molecule type" value="Genomic_DNA"/>
</dbReference>
<feature type="binding site" evidence="10">
    <location>
        <position position="242"/>
    </location>
    <ligand>
        <name>ATP</name>
        <dbReference type="ChEBI" id="CHEBI:30616"/>
    </ligand>
</feature>
<evidence type="ECO:0000256" key="8">
    <source>
        <dbReference type="ARBA" id="ARBA00023146"/>
    </source>
</evidence>
<dbReference type="AlphaFoldDB" id="A0A7X9FRI7"/>
<dbReference type="Gene3D" id="1.10.240.10">
    <property type="entry name" value="Tyrosyl-Transfer RNA Synthetase"/>
    <property type="match status" value="1"/>
</dbReference>
<gene>
    <name evidence="10" type="primary">tyrS</name>
    <name evidence="12" type="ORF">GYA55_07370</name>
</gene>
<dbReference type="PANTHER" id="PTHR11766:SF1">
    <property type="entry name" value="TYROSINE--TRNA LIGASE"/>
    <property type="match status" value="1"/>
</dbReference>
<keyword evidence="5 10" id="KW-0067">ATP-binding</keyword>
<reference evidence="12 13" key="1">
    <citation type="journal article" date="2020" name="Biotechnol. Biofuels">
        <title>New insights from the biogas microbiome by comprehensive genome-resolved metagenomics of nearly 1600 species originating from multiple anaerobic digesters.</title>
        <authorList>
            <person name="Campanaro S."/>
            <person name="Treu L."/>
            <person name="Rodriguez-R L.M."/>
            <person name="Kovalovszki A."/>
            <person name="Ziels R.M."/>
            <person name="Maus I."/>
            <person name="Zhu X."/>
            <person name="Kougias P.G."/>
            <person name="Basile A."/>
            <person name="Luo G."/>
            <person name="Schluter A."/>
            <person name="Konstantinidis K.T."/>
            <person name="Angelidaki I."/>
        </authorList>
    </citation>
    <scope>NUCLEOTIDE SEQUENCE [LARGE SCALE GENOMIC DNA]</scope>
    <source>
        <strain evidence="12">AS27yjCOA_65</strain>
    </source>
</reference>
<evidence type="ECO:0000256" key="5">
    <source>
        <dbReference type="ARBA" id="ARBA00022840"/>
    </source>
</evidence>
<evidence type="ECO:0000256" key="7">
    <source>
        <dbReference type="ARBA" id="ARBA00022917"/>
    </source>
</evidence>
<dbReference type="FunFam" id="3.40.50.620:FF:000061">
    <property type="entry name" value="Tyrosine--tRNA ligase"/>
    <property type="match status" value="1"/>
</dbReference>
<dbReference type="InterPro" id="IPR036986">
    <property type="entry name" value="S4_RNA-bd_sf"/>
</dbReference>
<evidence type="ECO:0000256" key="9">
    <source>
        <dbReference type="ARBA" id="ARBA00048248"/>
    </source>
</evidence>
<evidence type="ECO:0000256" key="6">
    <source>
        <dbReference type="ARBA" id="ARBA00022884"/>
    </source>
</evidence>
<keyword evidence="6 11" id="KW-0694">RNA-binding</keyword>
<comment type="subcellular location">
    <subcellularLocation>
        <location evidence="10">Cytoplasm</location>
    </subcellularLocation>
</comment>
<dbReference type="PANTHER" id="PTHR11766">
    <property type="entry name" value="TYROSYL-TRNA SYNTHETASE"/>
    <property type="match status" value="1"/>
</dbReference>
<evidence type="ECO:0000256" key="1">
    <source>
        <dbReference type="ARBA" id="ARBA00011738"/>
    </source>
</evidence>
<comment type="subunit">
    <text evidence="1 10">Homodimer.</text>
</comment>
<evidence type="ECO:0000313" key="12">
    <source>
        <dbReference type="EMBL" id="NMC62974.1"/>
    </source>
</evidence>
<evidence type="ECO:0000313" key="13">
    <source>
        <dbReference type="Proteomes" id="UP000524246"/>
    </source>
</evidence>
<dbReference type="GO" id="GO:0006437">
    <property type="term" value="P:tyrosyl-tRNA aminoacylation"/>
    <property type="evidence" value="ECO:0007669"/>
    <property type="project" value="UniProtKB-UniRule"/>
</dbReference>
<dbReference type="GO" id="GO:0003723">
    <property type="term" value="F:RNA binding"/>
    <property type="evidence" value="ECO:0007669"/>
    <property type="project" value="UniProtKB-KW"/>
</dbReference>
<dbReference type="Proteomes" id="UP000524246">
    <property type="component" value="Unassembled WGS sequence"/>
</dbReference>
<dbReference type="Gene3D" id="3.40.50.620">
    <property type="entry name" value="HUPs"/>
    <property type="match status" value="1"/>
</dbReference>
<organism evidence="12 13">
    <name type="scientific">SAR324 cluster bacterium</name>
    <dbReference type="NCBI Taxonomy" id="2024889"/>
    <lineage>
        <taxon>Bacteria</taxon>
        <taxon>Deltaproteobacteria</taxon>
        <taxon>SAR324 cluster</taxon>
    </lineage>
</organism>
<name>A0A7X9FRI7_9DELT</name>
<dbReference type="InterPro" id="IPR024108">
    <property type="entry name" value="Tyr-tRNA-ligase_bac_2"/>
</dbReference>
<keyword evidence="7 10" id="KW-0648">Protein biosynthesis</keyword>
<evidence type="ECO:0000256" key="2">
    <source>
        <dbReference type="ARBA" id="ARBA00022490"/>
    </source>
</evidence>
<evidence type="ECO:0000256" key="10">
    <source>
        <dbReference type="HAMAP-Rule" id="MF_02007"/>
    </source>
</evidence>
<feature type="short sequence motif" description="'HIGH' region" evidence="10">
    <location>
        <begin position="53"/>
        <end position="62"/>
    </location>
</feature>
<evidence type="ECO:0000256" key="4">
    <source>
        <dbReference type="ARBA" id="ARBA00022741"/>
    </source>
</evidence>
<dbReference type="GO" id="GO:0005829">
    <property type="term" value="C:cytosol"/>
    <property type="evidence" value="ECO:0007669"/>
    <property type="project" value="TreeGrafter"/>
</dbReference>
<dbReference type="SUPFAM" id="SSF52374">
    <property type="entry name" value="Nucleotidylyl transferase"/>
    <property type="match status" value="1"/>
</dbReference>
<dbReference type="InterPro" id="IPR002307">
    <property type="entry name" value="Tyr-tRNA-ligase"/>
</dbReference>
<dbReference type="Pfam" id="PF00579">
    <property type="entry name" value="tRNA-synt_1b"/>
    <property type="match status" value="1"/>
</dbReference>
<dbReference type="PRINTS" id="PR01040">
    <property type="entry name" value="TRNASYNTHTYR"/>
</dbReference>
<evidence type="ECO:0000256" key="3">
    <source>
        <dbReference type="ARBA" id="ARBA00022598"/>
    </source>
</evidence>
<dbReference type="NCBIfam" id="TIGR00234">
    <property type="entry name" value="tyrS"/>
    <property type="match status" value="1"/>
</dbReference>
<keyword evidence="8 10" id="KW-0030">Aminoacyl-tRNA synthetase</keyword>
<comment type="function">
    <text evidence="10">Catalyzes the attachment of tyrosine to tRNA(Tyr) in a two-step reaction: tyrosine is first activated by ATP to form Tyr-AMP and then transferred to the acceptor end of tRNA(Tyr).</text>
</comment>
<dbReference type="EC" id="6.1.1.1" evidence="10"/>
<dbReference type="GO" id="GO:0004831">
    <property type="term" value="F:tyrosine-tRNA ligase activity"/>
    <property type="evidence" value="ECO:0007669"/>
    <property type="project" value="UniProtKB-UniRule"/>
</dbReference>
<protein>
    <recommendedName>
        <fullName evidence="10">Tyrosine--tRNA ligase</fullName>
        <ecNumber evidence="10">6.1.1.1</ecNumber>
    </recommendedName>
    <alternativeName>
        <fullName evidence="10">Tyrosyl-tRNA synthetase</fullName>
        <shortName evidence="10">TyrRS</shortName>
    </alternativeName>
</protein>
<keyword evidence="2 10" id="KW-0963">Cytoplasm</keyword>
<dbReference type="CDD" id="cd00805">
    <property type="entry name" value="TyrRS_core"/>
    <property type="match status" value="1"/>
</dbReference>
<dbReference type="HAMAP" id="MF_02007">
    <property type="entry name" value="Tyr_tRNA_synth_type2"/>
    <property type="match status" value="1"/>
</dbReference>
<dbReference type="GO" id="GO:0005524">
    <property type="term" value="F:ATP binding"/>
    <property type="evidence" value="ECO:0007669"/>
    <property type="project" value="UniProtKB-UniRule"/>
</dbReference>
<comment type="caution">
    <text evidence="12">The sequence shown here is derived from an EMBL/GenBank/DDBJ whole genome shotgun (WGS) entry which is preliminary data.</text>
</comment>
<comment type="catalytic activity">
    <reaction evidence="9 10">
        <text>tRNA(Tyr) + L-tyrosine + ATP = L-tyrosyl-tRNA(Tyr) + AMP + diphosphate + H(+)</text>
        <dbReference type="Rhea" id="RHEA:10220"/>
        <dbReference type="Rhea" id="RHEA-COMP:9706"/>
        <dbReference type="Rhea" id="RHEA-COMP:9707"/>
        <dbReference type="ChEBI" id="CHEBI:15378"/>
        <dbReference type="ChEBI" id="CHEBI:30616"/>
        <dbReference type="ChEBI" id="CHEBI:33019"/>
        <dbReference type="ChEBI" id="CHEBI:58315"/>
        <dbReference type="ChEBI" id="CHEBI:78442"/>
        <dbReference type="ChEBI" id="CHEBI:78536"/>
        <dbReference type="ChEBI" id="CHEBI:456215"/>
        <dbReference type="EC" id="6.1.1.1"/>
    </reaction>
</comment>
<dbReference type="InterPro" id="IPR002305">
    <property type="entry name" value="aa-tRNA-synth_Ic"/>
</dbReference>
<keyword evidence="3 10" id="KW-0436">Ligase</keyword>
<feature type="short sequence motif" description="'KMSKS' region" evidence="10">
    <location>
        <begin position="239"/>
        <end position="243"/>
    </location>
</feature>
<evidence type="ECO:0000256" key="11">
    <source>
        <dbReference type="PROSITE-ProRule" id="PRU00182"/>
    </source>
</evidence>